<sequence length="75" mass="8087">MNFGAAPISSSPLATSAVRLISSDQSRLWPTAMVRLSDAKPTNTVFFGSNCTEICASSPIKQSWLTLNFNPEPIN</sequence>
<name>A0ACC2M197_PERAE</name>
<dbReference type="EMBL" id="CM056813">
    <property type="protein sequence ID" value="KAJ8639213.1"/>
    <property type="molecule type" value="Genomic_DNA"/>
</dbReference>
<evidence type="ECO:0000313" key="2">
    <source>
        <dbReference type="Proteomes" id="UP001234297"/>
    </source>
</evidence>
<keyword evidence="2" id="KW-1185">Reference proteome</keyword>
<reference evidence="1 2" key="1">
    <citation type="journal article" date="2022" name="Hortic Res">
        <title>A haplotype resolved chromosomal level avocado genome allows analysis of novel avocado genes.</title>
        <authorList>
            <person name="Nath O."/>
            <person name="Fletcher S.J."/>
            <person name="Hayward A."/>
            <person name="Shaw L.M."/>
            <person name="Masouleh A.K."/>
            <person name="Furtado A."/>
            <person name="Henry R.J."/>
            <person name="Mitter N."/>
        </authorList>
    </citation>
    <scope>NUCLEOTIDE SEQUENCE [LARGE SCALE GENOMIC DNA]</scope>
    <source>
        <strain evidence="2">cv. Hass</strain>
    </source>
</reference>
<proteinExistence type="predicted"/>
<gene>
    <name evidence="1" type="ORF">MRB53_015907</name>
</gene>
<comment type="caution">
    <text evidence="1">The sequence shown here is derived from an EMBL/GenBank/DDBJ whole genome shotgun (WGS) entry which is preliminary data.</text>
</comment>
<evidence type="ECO:0000313" key="1">
    <source>
        <dbReference type="EMBL" id="KAJ8639213.1"/>
    </source>
</evidence>
<accession>A0ACC2M197</accession>
<organism evidence="1 2">
    <name type="scientific">Persea americana</name>
    <name type="common">Avocado</name>
    <dbReference type="NCBI Taxonomy" id="3435"/>
    <lineage>
        <taxon>Eukaryota</taxon>
        <taxon>Viridiplantae</taxon>
        <taxon>Streptophyta</taxon>
        <taxon>Embryophyta</taxon>
        <taxon>Tracheophyta</taxon>
        <taxon>Spermatophyta</taxon>
        <taxon>Magnoliopsida</taxon>
        <taxon>Magnoliidae</taxon>
        <taxon>Laurales</taxon>
        <taxon>Lauraceae</taxon>
        <taxon>Persea</taxon>
    </lineage>
</organism>
<dbReference type="Proteomes" id="UP001234297">
    <property type="component" value="Chromosome 5"/>
</dbReference>
<protein>
    <submittedName>
        <fullName evidence="1">Uncharacterized protein</fullName>
    </submittedName>
</protein>